<keyword evidence="4" id="KW-0574">Periplasm</keyword>
<organism evidence="6 7">
    <name type="scientific">Paracoccus alkenifer</name>
    <dbReference type="NCBI Taxonomy" id="65735"/>
    <lineage>
        <taxon>Bacteria</taxon>
        <taxon>Pseudomonadati</taxon>
        <taxon>Pseudomonadota</taxon>
        <taxon>Alphaproteobacteria</taxon>
        <taxon>Rhodobacterales</taxon>
        <taxon>Paracoccaceae</taxon>
        <taxon>Paracoccus</taxon>
    </lineage>
</organism>
<reference evidence="7" key="1">
    <citation type="submission" date="2016-10" db="EMBL/GenBank/DDBJ databases">
        <authorList>
            <person name="Varghese N."/>
            <person name="Submissions S."/>
        </authorList>
    </citation>
    <scope>NUCLEOTIDE SEQUENCE [LARGE SCALE GENOMIC DNA]</scope>
    <source>
        <strain evidence="7">DSM 11593</strain>
    </source>
</reference>
<evidence type="ECO:0000256" key="2">
    <source>
        <dbReference type="ARBA" id="ARBA00005001"/>
    </source>
</evidence>
<dbReference type="SUPFAM" id="SSF74650">
    <property type="entry name" value="Galactose mutarotase-like"/>
    <property type="match status" value="1"/>
</dbReference>
<dbReference type="STRING" id="65735.SAMN04488075_1953"/>
<comment type="subcellular location">
    <subcellularLocation>
        <location evidence="1">Periplasm</location>
    </subcellularLocation>
</comment>
<accession>A0A1H6M5Q0</accession>
<dbReference type="InterPro" id="IPR007444">
    <property type="entry name" value="Glucan_biosyn_MdoG_C"/>
</dbReference>
<dbReference type="Pfam" id="PF04349">
    <property type="entry name" value="MdoG"/>
    <property type="match status" value="1"/>
</dbReference>
<evidence type="ECO:0000256" key="1">
    <source>
        <dbReference type="ARBA" id="ARBA00004418"/>
    </source>
</evidence>
<dbReference type="UniPathway" id="UPA00637"/>
<dbReference type="GO" id="GO:0051274">
    <property type="term" value="P:beta-glucan biosynthetic process"/>
    <property type="evidence" value="ECO:0007669"/>
    <property type="project" value="TreeGrafter"/>
</dbReference>
<dbReference type="InterPro" id="IPR014756">
    <property type="entry name" value="Ig_E-set"/>
</dbReference>
<comment type="similarity">
    <text evidence="3">Belongs to the OpgD/OpgG family.</text>
</comment>
<dbReference type="AlphaFoldDB" id="A0A1H6M5Q0"/>
<gene>
    <name evidence="6" type="ORF">SAMN04488075_1953</name>
</gene>
<dbReference type="Proteomes" id="UP000199125">
    <property type="component" value="Unassembled WGS sequence"/>
</dbReference>
<sequence length="530" mass="57775">MVSGGCGIAGRIRVKRRYFLGSMTAAFAGAAAIPHMAAAQEPGLETAPEPAPDPFGFEEVARIASDLARAPYVEPPSTLAAPFADLGYDAYRAVRFRRDADPWGEVPGFGLDLLPPGMLFTRPVRINLVESGVARPMPFDPSVFDFDAGSFPPDAAQMPPGDMGWSGFRLRSALNRPGYLDELAVFQGASYFRVLGRGNRYGLSGRGLALSTASPEGEEFPAFDEFWIHTPDIDAGTVTVHALLNSRSVAGAFEFVIRGGTDTLVATRAALIPRRDLAEVGIAPLTSMFWFGPGDRGSFDDYRPAVHDSDGLQMLTGSGQQLWRVLANPATLQVSAFADRNPHGFGLMQRGRDFASYQDAEARYELRPSAWIEPAGSWDEGSVVLVEIPLHSEFHDNIVSFWRPAQPLAAGVRHDFAYVQHFGARPGEGPPVAQVVQTRSGRAVNAEGARSFVIDFDLAAFEGQPDPVAVVSASAGKVEYPYVIRLPEQGLMRLAFQFRPERANLAELTARLDFDDHAVSENWLFRWTRD</sequence>
<dbReference type="InterPro" id="IPR011013">
    <property type="entry name" value="Gal_mutarotase_sf_dom"/>
</dbReference>
<evidence type="ECO:0000256" key="3">
    <source>
        <dbReference type="ARBA" id="ARBA00009284"/>
    </source>
</evidence>
<dbReference type="GO" id="GO:0003824">
    <property type="term" value="F:catalytic activity"/>
    <property type="evidence" value="ECO:0007669"/>
    <property type="project" value="InterPro"/>
</dbReference>
<evidence type="ECO:0000259" key="5">
    <source>
        <dbReference type="Pfam" id="PF04349"/>
    </source>
</evidence>
<dbReference type="SUPFAM" id="SSF81296">
    <property type="entry name" value="E set domains"/>
    <property type="match status" value="1"/>
</dbReference>
<keyword evidence="7" id="KW-1185">Reference proteome</keyword>
<dbReference type="Gene3D" id="2.60.40.10">
    <property type="entry name" value="Immunoglobulins"/>
    <property type="match status" value="1"/>
</dbReference>
<proteinExistence type="inferred from homology"/>
<comment type="pathway">
    <text evidence="2">Glycan metabolism; osmoregulated periplasmic glucan (OPG) biosynthesis.</text>
</comment>
<dbReference type="GO" id="GO:0030246">
    <property type="term" value="F:carbohydrate binding"/>
    <property type="evidence" value="ECO:0007669"/>
    <property type="project" value="InterPro"/>
</dbReference>
<feature type="domain" description="Glucan biosynthesis periplasmic MdoG C-terminal" evidence="5">
    <location>
        <begin position="55"/>
        <end position="527"/>
    </location>
</feature>
<name>A0A1H6M5Q0_9RHOB</name>
<dbReference type="InterPro" id="IPR014438">
    <property type="entry name" value="Glucan_biosyn_MdoG/MdoD"/>
</dbReference>
<dbReference type="InterPro" id="IPR014718">
    <property type="entry name" value="GH-type_carb-bd"/>
</dbReference>
<evidence type="ECO:0000313" key="7">
    <source>
        <dbReference type="Proteomes" id="UP000199125"/>
    </source>
</evidence>
<dbReference type="Gene3D" id="2.70.98.10">
    <property type="match status" value="1"/>
</dbReference>
<evidence type="ECO:0000256" key="4">
    <source>
        <dbReference type="ARBA" id="ARBA00022764"/>
    </source>
</evidence>
<dbReference type="GO" id="GO:0030288">
    <property type="term" value="C:outer membrane-bounded periplasmic space"/>
    <property type="evidence" value="ECO:0007669"/>
    <property type="project" value="TreeGrafter"/>
</dbReference>
<dbReference type="PANTHER" id="PTHR30504">
    <property type="entry name" value="GLUCANS BIOSYNTHESIS PROTEIN"/>
    <property type="match status" value="1"/>
</dbReference>
<dbReference type="EMBL" id="FNXG01000003">
    <property type="protein sequence ID" value="SEH96657.1"/>
    <property type="molecule type" value="Genomic_DNA"/>
</dbReference>
<dbReference type="PANTHER" id="PTHR30504:SF2">
    <property type="entry name" value="GLUCANS BIOSYNTHESIS PROTEIN G"/>
    <property type="match status" value="1"/>
</dbReference>
<dbReference type="InterPro" id="IPR013783">
    <property type="entry name" value="Ig-like_fold"/>
</dbReference>
<protein>
    <submittedName>
        <fullName evidence="6">Glucans biosynthesis protein</fullName>
    </submittedName>
</protein>
<evidence type="ECO:0000313" key="6">
    <source>
        <dbReference type="EMBL" id="SEH96657.1"/>
    </source>
</evidence>
<dbReference type="PIRSF" id="PIRSF006281">
    <property type="entry name" value="MdoG"/>
    <property type="match status" value="1"/>
</dbReference>